<sequence length="152" mass="16115">MSTAAASPSVLVSCPHCQATNRIPEARLGEQPGCGRCHQPLLDGRPVALDDLNLDAVLQHSDRPVIVDFWAAWCGPCRQMAPQFQAAAAQLQGRALFAKVDSDACPEASARHAIRSIPTLVAFHGGREIGRLSGAMPAAQIVRWVEGLSGQA</sequence>
<organism evidence="9 10">
    <name type="scientific">Sphaerotilus natans subsp. natans DSM 6575</name>
    <dbReference type="NCBI Taxonomy" id="1286631"/>
    <lineage>
        <taxon>Bacteria</taxon>
        <taxon>Pseudomonadati</taxon>
        <taxon>Pseudomonadota</taxon>
        <taxon>Betaproteobacteria</taxon>
        <taxon>Burkholderiales</taxon>
        <taxon>Sphaerotilaceae</taxon>
        <taxon>Sphaerotilus</taxon>
    </lineage>
</organism>
<gene>
    <name evidence="9" type="ORF">X805_00230</name>
</gene>
<dbReference type="PATRIC" id="fig|1286631.3.peg.23"/>
<dbReference type="GO" id="GO:0046872">
    <property type="term" value="F:metal ion binding"/>
    <property type="evidence" value="ECO:0007669"/>
    <property type="project" value="UniProtKB-KW"/>
</dbReference>
<dbReference type="InterPro" id="IPR013766">
    <property type="entry name" value="Thioredoxin_domain"/>
</dbReference>
<accession>A0A059KTD2</accession>
<evidence type="ECO:0000313" key="10">
    <source>
        <dbReference type="Proteomes" id="UP000026714"/>
    </source>
</evidence>
<dbReference type="AlphaFoldDB" id="A0A059KTD2"/>
<keyword evidence="5" id="KW-1015">Disulfide bond</keyword>
<keyword evidence="2" id="KW-0813">Transport</keyword>
<keyword evidence="10" id="KW-1185">Reference proteome</keyword>
<dbReference type="GO" id="GO:0005829">
    <property type="term" value="C:cytosol"/>
    <property type="evidence" value="ECO:0007669"/>
    <property type="project" value="TreeGrafter"/>
</dbReference>
<dbReference type="GO" id="GO:0045454">
    <property type="term" value="P:cell redox homeostasis"/>
    <property type="evidence" value="ECO:0007669"/>
    <property type="project" value="TreeGrafter"/>
</dbReference>
<dbReference type="SUPFAM" id="SSF52833">
    <property type="entry name" value="Thioredoxin-like"/>
    <property type="match status" value="1"/>
</dbReference>
<evidence type="ECO:0000259" key="8">
    <source>
        <dbReference type="PROSITE" id="PS51352"/>
    </source>
</evidence>
<keyword evidence="4" id="KW-0249">Electron transport</keyword>
<dbReference type="Proteomes" id="UP000026714">
    <property type="component" value="Unassembled WGS sequence"/>
</dbReference>
<dbReference type="EMBL" id="AZRA01000001">
    <property type="protein sequence ID" value="KDB54378.1"/>
    <property type="molecule type" value="Genomic_DNA"/>
</dbReference>
<comment type="similarity">
    <text evidence="1">Belongs to the thioredoxin family.</text>
</comment>
<dbReference type="eggNOG" id="COG3118">
    <property type="taxonomic scope" value="Bacteria"/>
</dbReference>
<name>A0A059KTD2_9BURK</name>
<keyword evidence="6" id="KW-0676">Redox-active center</keyword>
<dbReference type="NCBIfam" id="NF008229">
    <property type="entry name" value="PRK10996.1"/>
    <property type="match status" value="1"/>
</dbReference>
<comment type="caution">
    <text evidence="9">The sequence shown here is derived from an EMBL/GenBank/DDBJ whole genome shotgun (WGS) entry which is preliminary data.</text>
</comment>
<dbReference type="PRINTS" id="PR00421">
    <property type="entry name" value="THIOREDOXIN"/>
</dbReference>
<dbReference type="RefSeq" id="WP_037476900.1">
    <property type="nucleotide sequence ID" value="NZ_AZRA01000001.1"/>
</dbReference>
<dbReference type="InterPro" id="IPR017937">
    <property type="entry name" value="Thioredoxin_CS"/>
</dbReference>
<dbReference type="PANTHER" id="PTHR45663">
    <property type="entry name" value="GEO12009P1"/>
    <property type="match status" value="1"/>
</dbReference>
<evidence type="ECO:0000256" key="5">
    <source>
        <dbReference type="ARBA" id="ARBA00023157"/>
    </source>
</evidence>
<proteinExistence type="inferred from homology"/>
<dbReference type="PROSITE" id="PS51352">
    <property type="entry name" value="THIOREDOXIN_2"/>
    <property type="match status" value="1"/>
</dbReference>
<dbReference type="NCBIfam" id="TIGR01068">
    <property type="entry name" value="thioredoxin"/>
    <property type="match status" value="1"/>
</dbReference>
<evidence type="ECO:0000256" key="3">
    <source>
        <dbReference type="ARBA" id="ARBA00022723"/>
    </source>
</evidence>
<dbReference type="InterPro" id="IPR036249">
    <property type="entry name" value="Thioredoxin-like_sf"/>
</dbReference>
<dbReference type="Pfam" id="PF00085">
    <property type="entry name" value="Thioredoxin"/>
    <property type="match status" value="1"/>
</dbReference>
<feature type="domain" description="Thioredoxin" evidence="8">
    <location>
        <begin position="17"/>
        <end position="150"/>
    </location>
</feature>
<evidence type="ECO:0000313" key="9">
    <source>
        <dbReference type="EMBL" id="KDB54378.1"/>
    </source>
</evidence>
<dbReference type="Gene3D" id="3.40.30.10">
    <property type="entry name" value="Glutaredoxin"/>
    <property type="match status" value="1"/>
</dbReference>
<dbReference type="STRING" id="34103.SAMN05421778_12364"/>
<dbReference type="Gene3D" id="2.30.30.380">
    <property type="entry name" value="Zn-finger domain of Sec23/24"/>
    <property type="match status" value="1"/>
</dbReference>
<protein>
    <recommendedName>
        <fullName evidence="7">Thioredoxin</fullName>
    </recommendedName>
</protein>
<dbReference type="InterPro" id="IPR049299">
    <property type="entry name" value="Thio2_N"/>
</dbReference>
<dbReference type="InterPro" id="IPR005746">
    <property type="entry name" value="Thioredoxin"/>
</dbReference>
<dbReference type="PANTHER" id="PTHR45663:SF11">
    <property type="entry name" value="GEO12009P1"/>
    <property type="match status" value="1"/>
</dbReference>
<evidence type="ECO:0000256" key="6">
    <source>
        <dbReference type="ARBA" id="ARBA00023284"/>
    </source>
</evidence>
<evidence type="ECO:0000256" key="7">
    <source>
        <dbReference type="NCBIfam" id="TIGR01068"/>
    </source>
</evidence>
<reference evidence="9 10" key="1">
    <citation type="journal article" date="2014" name="FEMS Microbiol. Ecol.">
        <title>Sphaerotilus natans encrusted with nanoball-shaped Fe(III) oxide minerals formed by nitrate-reducing mixotrophic Fe(II) oxidation.</title>
        <authorList>
            <person name="Park S."/>
            <person name="Kim D.H."/>
            <person name="Lee J.H."/>
            <person name="Hur H.G."/>
        </authorList>
    </citation>
    <scope>NUCLEOTIDE SEQUENCE [LARGE SCALE GENOMIC DNA]</scope>
    <source>
        <strain evidence="9 10">DSM 6575</strain>
    </source>
</reference>
<keyword evidence="3" id="KW-0479">Metal-binding</keyword>
<dbReference type="PROSITE" id="PS00194">
    <property type="entry name" value="THIOREDOXIN_1"/>
    <property type="match status" value="1"/>
</dbReference>
<dbReference type="Pfam" id="PF21352">
    <property type="entry name" value="Zn_ribbon_Thio2"/>
    <property type="match status" value="1"/>
</dbReference>
<evidence type="ECO:0000256" key="1">
    <source>
        <dbReference type="ARBA" id="ARBA00008987"/>
    </source>
</evidence>
<dbReference type="GO" id="GO:0015035">
    <property type="term" value="F:protein-disulfide reductase activity"/>
    <property type="evidence" value="ECO:0007669"/>
    <property type="project" value="UniProtKB-UniRule"/>
</dbReference>
<evidence type="ECO:0000256" key="2">
    <source>
        <dbReference type="ARBA" id="ARBA00022448"/>
    </source>
</evidence>
<evidence type="ECO:0000256" key="4">
    <source>
        <dbReference type="ARBA" id="ARBA00022982"/>
    </source>
</evidence>
<dbReference type="CDD" id="cd02947">
    <property type="entry name" value="TRX_family"/>
    <property type="match status" value="1"/>
</dbReference>